<dbReference type="InterPro" id="IPR013611">
    <property type="entry name" value="Transp-assoc_OB_typ2"/>
</dbReference>
<keyword evidence="3" id="KW-0547">Nucleotide-binding</keyword>
<evidence type="ECO:0000313" key="7">
    <source>
        <dbReference type="Proteomes" id="UP001205890"/>
    </source>
</evidence>
<dbReference type="Pfam" id="PF00005">
    <property type="entry name" value="ABC_tran"/>
    <property type="match status" value="1"/>
</dbReference>
<comment type="caution">
    <text evidence="6">The sequence shown here is derived from an EMBL/GenBank/DDBJ whole genome shotgun (WGS) entry which is preliminary data.</text>
</comment>
<dbReference type="EMBL" id="JANCLU010000001">
    <property type="protein sequence ID" value="MCP8937112.1"/>
    <property type="molecule type" value="Genomic_DNA"/>
</dbReference>
<dbReference type="SUPFAM" id="SSF50331">
    <property type="entry name" value="MOP-like"/>
    <property type="match status" value="1"/>
</dbReference>
<dbReference type="GO" id="GO:0005524">
    <property type="term" value="F:ATP binding"/>
    <property type="evidence" value="ECO:0007669"/>
    <property type="project" value="UniProtKB-KW"/>
</dbReference>
<evidence type="ECO:0000256" key="3">
    <source>
        <dbReference type="ARBA" id="ARBA00022741"/>
    </source>
</evidence>
<protein>
    <submittedName>
        <fullName evidence="6">ABC transporter ATP-binding protein</fullName>
    </submittedName>
</protein>
<comment type="similarity">
    <text evidence="1">Belongs to the ABC transporter superfamily.</text>
</comment>
<organism evidence="6 7">
    <name type="scientific">Alsobacter ponti</name>
    <dbReference type="NCBI Taxonomy" id="2962936"/>
    <lineage>
        <taxon>Bacteria</taxon>
        <taxon>Pseudomonadati</taxon>
        <taxon>Pseudomonadota</taxon>
        <taxon>Alphaproteobacteria</taxon>
        <taxon>Hyphomicrobiales</taxon>
        <taxon>Alsobacteraceae</taxon>
        <taxon>Alsobacter</taxon>
    </lineage>
</organism>
<dbReference type="PANTHER" id="PTHR42781">
    <property type="entry name" value="SPERMIDINE/PUTRESCINE IMPORT ATP-BINDING PROTEIN POTA"/>
    <property type="match status" value="1"/>
</dbReference>
<evidence type="ECO:0000256" key="2">
    <source>
        <dbReference type="ARBA" id="ARBA00022448"/>
    </source>
</evidence>
<keyword evidence="7" id="KW-1185">Reference proteome</keyword>
<keyword evidence="2" id="KW-0813">Transport</keyword>
<dbReference type="InterPro" id="IPR017871">
    <property type="entry name" value="ABC_transporter-like_CS"/>
</dbReference>
<dbReference type="InterPro" id="IPR008995">
    <property type="entry name" value="Mo/tungstate-bd_C_term_dom"/>
</dbReference>
<dbReference type="InterPro" id="IPR003593">
    <property type="entry name" value="AAA+_ATPase"/>
</dbReference>
<keyword evidence="4 6" id="KW-0067">ATP-binding</keyword>
<accession>A0ABT1L6S3</accession>
<dbReference type="InterPro" id="IPR027417">
    <property type="entry name" value="P-loop_NTPase"/>
</dbReference>
<dbReference type="PROSITE" id="PS00211">
    <property type="entry name" value="ABC_TRANSPORTER_1"/>
    <property type="match status" value="1"/>
</dbReference>
<reference evidence="6 7" key="1">
    <citation type="submission" date="2022-07" db="EMBL/GenBank/DDBJ databases">
        <authorList>
            <person name="Li W.-J."/>
            <person name="Deng Q.-Q."/>
        </authorList>
    </citation>
    <scope>NUCLEOTIDE SEQUENCE [LARGE SCALE GENOMIC DNA]</scope>
    <source>
        <strain evidence="6 7">SYSU M60028</strain>
    </source>
</reference>
<dbReference type="InterPro" id="IPR003439">
    <property type="entry name" value="ABC_transporter-like_ATP-bd"/>
</dbReference>
<evidence type="ECO:0000256" key="1">
    <source>
        <dbReference type="ARBA" id="ARBA00005417"/>
    </source>
</evidence>
<dbReference type="PROSITE" id="PS50893">
    <property type="entry name" value="ABC_TRANSPORTER_2"/>
    <property type="match status" value="1"/>
</dbReference>
<evidence type="ECO:0000259" key="5">
    <source>
        <dbReference type="PROSITE" id="PS50893"/>
    </source>
</evidence>
<dbReference type="InterPro" id="IPR050093">
    <property type="entry name" value="ABC_SmlMolc_Importer"/>
</dbReference>
<dbReference type="SMART" id="SM00382">
    <property type="entry name" value="AAA"/>
    <property type="match status" value="1"/>
</dbReference>
<feature type="domain" description="ABC transporter" evidence="5">
    <location>
        <begin position="4"/>
        <end position="234"/>
    </location>
</feature>
<sequence length="360" mass="39255">MSRLDIRTIEKSFGDVRVLKGVDLTVESGEFFTLLGPSGCGKTTLLRIIAGFQRQDAGEIVVDGDRIDARPAHKRDIGMVFQDYAVFPHLTVAENIAFGLRARRMGDADVRARVDEGLRMVRLEGLGQRLPSELSGGQQQRVGLARAMAIRPKLLLMDEPLSNLDAKLRVDLREDIRDIQKRLGITTIYVTHDQEEALAISDRICVMDRGVVEQVGTPFEVYRAPRRRFAAAFVGTMNFVAADSDGGRVRIGPLTLPVAAPARDGFQLAIRPENVVVGAPTDGDARGAIRLEGAVRKITFLGREAHYTLSTPVGEIVAQVADPTRELLDVEGRTIAIALPYDKVVLFTAEGDATPFGAAT</sequence>
<dbReference type="Gene3D" id="3.40.50.300">
    <property type="entry name" value="P-loop containing nucleotide triphosphate hydrolases"/>
    <property type="match status" value="1"/>
</dbReference>
<gene>
    <name evidence="6" type="ORF">NK718_01145</name>
</gene>
<dbReference type="SUPFAM" id="SSF52540">
    <property type="entry name" value="P-loop containing nucleoside triphosphate hydrolases"/>
    <property type="match status" value="1"/>
</dbReference>
<name>A0ABT1L6S3_9HYPH</name>
<dbReference type="Proteomes" id="UP001205890">
    <property type="component" value="Unassembled WGS sequence"/>
</dbReference>
<dbReference type="RefSeq" id="WP_254737738.1">
    <property type="nucleotide sequence ID" value="NZ_JANCLU010000001.1"/>
</dbReference>
<dbReference type="PANTHER" id="PTHR42781:SF4">
    <property type="entry name" value="SPERMIDINE_PUTRESCINE IMPORT ATP-BINDING PROTEIN POTA"/>
    <property type="match status" value="1"/>
</dbReference>
<dbReference type="Pfam" id="PF08402">
    <property type="entry name" value="TOBE_2"/>
    <property type="match status" value="1"/>
</dbReference>
<proteinExistence type="inferred from homology"/>
<evidence type="ECO:0000313" key="6">
    <source>
        <dbReference type="EMBL" id="MCP8937112.1"/>
    </source>
</evidence>
<evidence type="ECO:0000256" key="4">
    <source>
        <dbReference type="ARBA" id="ARBA00022840"/>
    </source>
</evidence>